<dbReference type="EMBL" id="LBBT01000186">
    <property type="protein sequence ID" value="KKY01425.1"/>
    <property type="molecule type" value="Genomic_DNA"/>
</dbReference>
<keyword evidence="2" id="KW-1185">Reference proteome</keyword>
<protein>
    <submittedName>
        <fullName evidence="1">Uncharacterized protein</fullName>
    </submittedName>
</protein>
<evidence type="ECO:0000313" key="2">
    <source>
        <dbReference type="Proteomes" id="UP000034407"/>
    </source>
</evidence>
<gene>
    <name evidence="1" type="ORF">VN21_08845</name>
</gene>
<name>A0A0M3DFL1_9FIRM</name>
<dbReference type="OrthoDB" id="1757147at2"/>
<dbReference type="PATRIC" id="fig|1629550.3.peg.1211"/>
<comment type="caution">
    <text evidence="1">The sequence shown here is derived from an EMBL/GenBank/DDBJ whole genome shotgun (WGS) entry which is preliminary data.</text>
</comment>
<dbReference type="RefSeq" id="WP_046822931.1">
    <property type="nucleotide sequence ID" value="NZ_LBBT01000186.1"/>
</dbReference>
<sequence>MSNSLDISYSFGYVYDKSKLIVMYPVGENTIPKDEYEMEVEVAFLEDGIERAFEESDIIEANETIKPLETFLMKPNKIIPFVSSIKDSETKDELNNLLNDFDKEYEIKLNYIKKGYEICDIYEVFQNVVKYIPKENIENLNILKINESNFDIENFIKTTRESLDDTIDKEYIPSTMRKSSLTDRLFVKDEKPTLNKENLNKEDILNTLENNSLYVTFGVDSSSYSQGILCANGETITELDCDMGDLEISQVRDFGYIIEKTNGELCFKIANFNDEAANNQKIAQVVDYSGIFKVMMINFVNKFVK</sequence>
<organism evidence="1 2">
    <name type="scientific">Paraclostridium benzoelyticum</name>
    <dbReference type="NCBI Taxonomy" id="1629550"/>
    <lineage>
        <taxon>Bacteria</taxon>
        <taxon>Bacillati</taxon>
        <taxon>Bacillota</taxon>
        <taxon>Clostridia</taxon>
        <taxon>Peptostreptococcales</taxon>
        <taxon>Peptostreptococcaceae</taxon>
        <taxon>Paraclostridium</taxon>
    </lineage>
</organism>
<dbReference type="Proteomes" id="UP000034407">
    <property type="component" value="Unassembled WGS sequence"/>
</dbReference>
<accession>A0A0M3DFL1</accession>
<dbReference type="AlphaFoldDB" id="A0A0M3DFL1"/>
<reference evidence="1 2" key="1">
    <citation type="submission" date="2015-04" db="EMBL/GenBank/DDBJ databases">
        <title>Microcin producing Clostridium sp. JC272T.</title>
        <authorList>
            <person name="Jyothsna T."/>
            <person name="Sasikala C."/>
            <person name="Ramana C."/>
        </authorList>
    </citation>
    <scope>NUCLEOTIDE SEQUENCE [LARGE SCALE GENOMIC DNA]</scope>
    <source>
        <strain evidence="1 2">JC272</strain>
    </source>
</reference>
<proteinExistence type="predicted"/>
<evidence type="ECO:0000313" key="1">
    <source>
        <dbReference type="EMBL" id="KKY01425.1"/>
    </source>
</evidence>